<evidence type="ECO:0000259" key="2">
    <source>
        <dbReference type="Pfam" id="PF07727"/>
    </source>
</evidence>
<reference evidence="3 4" key="1">
    <citation type="journal article" date="2023" name="IScience">
        <title>Expanded male sex-determining region conserved during the evolution of homothallism in the green alga Volvox.</title>
        <authorList>
            <person name="Yamamoto K."/>
            <person name="Matsuzaki R."/>
            <person name="Mahakham W."/>
            <person name="Heman W."/>
            <person name="Sekimoto H."/>
            <person name="Kawachi M."/>
            <person name="Minakuchi Y."/>
            <person name="Toyoda A."/>
            <person name="Nozaki H."/>
        </authorList>
    </citation>
    <scope>NUCLEOTIDE SEQUENCE [LARGE SCALE GENOMIC DNA]</scope>
    <source>
        <strain evidence="3 4">NIES-4468</strain>
    </source>
</reference>
<keyword evidence="4" id="KW-1185">Reference proteome</keyword>
<protein>
    <recommendedName>
        <fullName evidence="2">Reverse transcriptase Ty1/copia-type domain-containing protein</fullName>
    </recommendedName>
</protein>
<dbReference type="Proteomes" id="UP001165090">
    <property type="component" value="Unassembled WGS sequence"/>
</dbReference>
<dbReference type="EMBL" id="BSDZ01000008">
    <property type="protein sequence ID" value="GLI60767.1"/>
    <property type="molecule type" value="Genomic_DNA"/>
</dbReference>
<dbReference type="SUPFAM" id="SSF56672">
    <property type="entry name" value="DNA/RNA polymerases"/>
    <property type="match status" value="1"/>
</dbReference>
<comment type="caution">
    <text evidence="3">The sequence shown here is derived from an EMBL/GenBank/DDBJ whole genome shotgun (WGS) entry which is preliminary data.</text>
</comment>
<organism evidence="3 4">
    <name type="scientific">Volvox africanus</name>
    <dbReference type="NCBI Taxonomy" id="51714"/>
    <lineage>
        <taxon>Eukaryota</taxon>
        <taxon>Viridiplantae</taxon>
        <taxon>Chlorophyta</taxon>
        <taxon>core chlorophytes</taxon>
        <taxon>Chlorophyceae</taxon>
        <taxon>CS clade</taxon>
        <taxon>Chlamydomonadales</taxon>
        <taxon>Volvocaceae</taxon>
        <taxon>Volvox</taxon>
    </lineage>
</organism>
<gene>
    <name evidence="3" type="ORF">VaNZ11_002999</name>
</gene>
<evidence type="ECO:0000256" key="1">
    <source>
        <dbReference type="SAM" id="MobiDB-lite"/>
    </source>
</evidence>
<sequence>MTIVAHSLTLPVDPPAYYRRDWCGWCRCPCCCSCCGWPRRKCGCGRRGWYRWCSLIPAAGAPAGDAGVAGMDDGEVPPLVEDDDEGEEEEEEEDNGESESEGCDDNDDAAGGDGASGSGSESGQGCSGDTGDSGIPDPTPPRPVRQRKPPDWQKDYVMLAIGPEIEEPRSLKEAQSSVDWPQWKAAMDEEMASLHENRTWELEEVPMGARKIGLKWVFKIKRDADGNVERYKARLVAKGFTQKEGVDFGEVFTPVWKYASFRALLAVTADRDLELHQLDIKTAFLHGELVEEVYTEQPPSYQLGGPNVVCKLRWALYGLHQAPRAWYVRLRKELESMGFKPSLADPGLFVKTENGEPVYILVYMDNLLVVCKSLAVMGRWWCRYPPMYRQVRGAPHGS</sequence>
<feature type="domain" description="Reverse transcriptase Ty1/copia-type" evidence="2">
    <location>
        <begin position="197"/>
        <end position="376"/>
    </location>
</feature>
<dbReference type="Pfam" id="PF07727">
    <property type="entry name" value="RVT_2"/>
    <property type="match status" value="1"/>
</dbReference>
<feature type="compositionally biased region" description="Acidic residues" evidence="1">
    <location>
        <begin position="72"/>
        <end position="110"/>
    </location>
</feature>
<dbReference type="InterPro" id="IPR013103">
    <property type="entry name" value="RVT_2"/>
</dbReference>
<dbReference type="InterPro" id="IPR043502">
    <property type="entry name" value="DNA/RNA_pol_sf"/>
</dbReference>
<feature type="region of interest" description="Disordered" evidence="1">
    <location>
        <begin position="64"/>
        <end position="153"/>
    </location>
</feature>
<accession>A0ABQ5RT32</accession>
<name>A0ABQ5RT32_9CHLO</name>
<proteinExistence type="predicted"/>
<evidence type="ECO:0000313" key="4">
    <source>
        <dbReference type="Proteomes" id="UP001165090"/>
    </source>
</evidence>
<evidence type="ECO:0000313" key="3">
    <source>
        <dbReference type="EMBL" id="GLI60767.1"/>
    </source>
</evidence>
<feature type="compositionally biased region" description="Gly residues" evidence="1">
    <location>
        <begin position="111"/>
        <end position="128"/>
    </location>
</feature>